<gene>
    <name evidence="2" type="ORF">IPN02_18120</name>
</gene>
<dbReference type="GO" id="GO:0006813">
    <property type="term" value="P:potassium ion transport"/>
    <property type="evidence" value="ECO:0007669"/>
    <property type="project" value="InterPro"/>
</dbReference>
<evidence type="ECO:0000313" key="2">
    <source>
        <dbReference type="EMBL" id="MBK9298702.1"/>
    </source>
</evidence>
<dbReference type="Pfam" id="PF25991">
    <property type="entry name" value="KhtT_N"/>
    <property type="match status" value="1"/>
</dbReference>
<comment type="caution">
    <text evidence="2">The sequence shown here is derived from an EMBL/GenBank/DDBJ whole genome shotgun (WGS) entry which is preliminary data.</text>
</comment>
<dbReference type="InterPro" id="IPR058776">
    <property type="entry name" value="KhtT-like_N"/>
</dbReference>
<protein>
    <submittedName>
        <fullName evidence="2">Cation:proton antiporter regulatory subunit</fullName>
    </submittedName>
</protein>
<dbReference type="PANTHER" id="PTHR30445">
    <property type="entry name" value="K(+)_H(+) ANTIPORTER SUBUNIT KHTT"/>
    <property type="match status" value="1"/>
</dbReference>
<dbReference type="GO" id="GO:0008324">
    <property type="term" value="F:monoatomic cation transmembrane transporter activity"/>
    <property type="evidence" value="ECO:0007669"/>
    <property type="project" value="InterPro"/>
</dbReference>
<dbReference type="Proteomes" id="UP000727993">
    <property type="component" value="Unassembled WGS sequence"/>
</dbReference>
<dbReference type="PANTHER" id="PTHR30445:SF8">
    <property type="entry name" value="K(+)_H(+) ANTIPORTER SUBUNIT KHTT"/>
    <property type="match status" value="1"/>
</dbReference>
<dbReference type="InterPro" id="IPR036721">
    <property type="entry name" value="RCK_C_sf"/>
</dbReference>
<evidence type="ECO:0000313" key="3">
    <source>
        <dbReference type="Proteomes" id="UP000727993"/>
    </source>
</evidence>
<evidence type="ECO:0000259" key="1">
    <source>
        <dbReference type="PROSITE" id="PS51202"/>
    </source>
</evidence>
<proteinExistence type="predicted"/>
<organism evidence="2 3">
    <name type="scientific">Candidatus Neomicrothrix subdominans</name>
    <dbReference type="NCBI Taxonomy" id="2954438"/>
    <lineage>
        <taxon>Bacteria</taxon>
        <taxon>Bacillati</taxon>
        <taxon>Actinomycetota</taxon>
        <taxon>Acidimicrobiia</taxon>
        <taxon>Acidimicrobiales</taxon>
        <taxon>Microthrixaceae</taxon>
        <taxon>Candidatus Neomicrothrix</taxon>
    </lineage>
</organism>
<reference evidence="2 3" key="1">
    <citation type="submission" date="2020-10" db="EMBL/GenBank/DDBJ databases">
        <title>Connecting structure to function with the recovery of over 1000 high-quality activated sludge metagenome-assembled genomes encoding full-length rRNA genes using long-read sequencing.</title>
        <authorList>
            <person name="Singleton C.M."/>
            <person name="Petriglieri F."/>
            <person name="Kristensen J.M."/>
            <person name="Kirkegaard R.H."/>
            <person name="Michaelsen T.Y."/>
            <person name="Andersen M.H."/>
            <person name="Karst S.M."/>
            <person name="Dueholm M.S."/>
            <person name="Nielsen P.H."/>
            <person name="Albertsen M."/>
        </authorList>
    </citation>
    <scope>NUCLEOTIDE SEQUENCE [LARGE SCALE GENOMIC DNA]</scope>
    <source>
        <strain evidence="2">Lyne_18-Q3-R50-59_MAXAC.006</strain>
    </source>
</reference>
<feature type="domain" description="RCK C-terminal" evidence="1">
    <location>
        <begin position="74"/>
        <end position="160"/>
    </location>
</feature>
<dbReference type="InterPro" id="IPR026278">
    <property type="entry name" value="KhtT"/>
</dbReference>
<dbReference type="SUPFAM" id="SSF116726">
    <property type="entry name" value="TrkA C-terminal domain-like"/>
    <property type="match status" value="1"/>
</dbReference>
<dbReference type="InterPro" id="IPR006037">
    <property type="entry name" value="RCK_C"/>
</dbReference>
<dbReference type="EMBL" id="JADJZA010000010">
    <property type="protein sequence ID" value="MBK9298702.1"/>
    <property type="molecule type" value="Genomic_DNA"/>
</dbReference>
<dbReference type="Gene3D" id="3.30.70.1450">
    <property type="entry name" value="Regulator of K+ conductance, C-terminal domain"/>
    <property type="match status" value="1"/>
</dbReference>
<dbReference type="PROSITE" id="PS51202">
    <property type="entry name" value="RCK_C"/>
    <property type="match status" value="1"/>
</dbReference>
<name>A0A936NGX0_9ACTN</name>
<dbReference type="PIRSF" id="PIRSF005028">
    <property type="entry name" value="KhtT"/>
    <property type="match status" value="1"/>
</dbReference>
<accession>A0A936NGX0</accession>
<sequence length="160" mass="16970">MGRVTESELPGVGARFDLTTDNGDQLGVVVHRSGRRDFAIYDKDDPDACRAQVHLEEHEARDLAELLGGSRLSEEAARLRTQVAGITLDWLTVEPGAPWAGITVGAADVRSVTGVSIVAIIRNGEPSPSPGPEDHFEVGDTVFAIGMPDGLEVLAARLSS</sequence>
<dbReference type="InterPro" id="IPR050144">
    <property type="entry name" value="AAE_transporter"/>
</dbReference>
<dbReference type="AlphaFoldDB" id="A0A936NGX0"/>
<dbReference type="Pfam" id="PF02080">
    <property type="entry name" value="TrkA_C"/>
    <property type="match status" value="1"/>
</dbReference>